<evidence type="ECO:0000313" key="4">
    <source>
        <dbReference type="Proteomes" id="UP000430670"/>
    </source>
</evidence>
<sequence>MDILRDIIQQVILIIIVGVILDMLLPNGRMQSLIRLVVGIFIMVAVLNPVMSWVTRSDWAQTLGRGLPEEELAVNGTSYDDIRRQGERLREQSMSQAKEEAKVRLERQVEALAGLKAGVHKATAQVEWEAKAGEKAGIGQITVTLQTDGGGGNADEAVAPVMVDPVKIDKAEQNGTATGEPVSHDSKRQETAQEIARTLSGLYGVPAERVRVQWE</sequence>
<evidence type="ECO:0008006" key="5">
    <source>
        <dbReference type="Google" id="ProtNLM"/>
    </source>
</evidence>
<keyword evidence="2" id="KW-1133">Transmembrane helix</keyword>
<keyword evidence="4" id="KW-1185">Reference proteome</keyword>
<protein>
    <recommendedName>
        <fullName evidence="5">Stage III sporulation protein AF</fullName>
    </recommendedName>
</protein>
<dbReference type="OrthoDB" id="1681124at2"/>
<dbReference type="Pfam" id="PF09581">
    <property type="entry name" value="Spore_III_AF"/>
    <property type="match status" value="1"/>
</dbReference>
<gene>
    <name evidence="3" type="ORF">GJ688_10155</name>
</gene>
<comment type="caution">
    <text evidence="3">The sequence shown here is derived from an EMBL/GenBank/DDBJ whole genome shotgun (WGS) entry which is preliminary data.</text>
</comment>
<keyword evidence="2" id="KW-0472">Membrane</keyword>
<name>A0A6I3SKE0_HELMO</name>
<feature type="region of interest" description="Disordered" evidence="1">
    <location>
        <begin position="172"/>
        <end position="192"/>
    </location>
</feature>
<dbReference type="AlphaFoldDB" id="A0A6I3SKE0"/>
<accession>A0A6I3SKE0</accession>
<feature type="transmembrane region" description="Helical" evidence="2">
    <location>
        <begin position="7"/>
        <end position="26"/>
    </location>
</feature>
<dbReference type="Proteomes" id="UP000430670">
    <property type="component" value="Unassembled WGS sequence"/>
</dbReference>
<dbReference type="EMBL" id="WNKU01000010">
    <property type="protein sequence ID" value="MTV49340.1"/>
    <property type="molecule type" value="Genomic_DNA"/>
</dbReference>
<evidence type="ECO:0000256" key="2">
    <source>
        <dbReference type="SAM" id="Phobius"/>
    </source>
</evidence>
<dbReference type="RefSeq" id="WP_155476440.1">
    <property type="nucleotide sequence ID" value="NZ_WNKU01000010.1"/>
</dbReference>
<feature type="transmembrane region" description="Helical" evidence="2">
    <location>
        <begin position="32"/>
        <end position="55"/>
    </location>
</feature>
<reference evidence="3 4" key="1">
    <citation type="submission" date="2019-11" db="EMBL/GenBank/DDBJ databases">
        <title>Whole-genome sequence of a the green, strictly anaerobic photosynthetic bacterium Heliobacillus mobilis DSM 6151.</title>
        <authorList>
            <person name="Kyndt J.A."/>
            <person name="Meyer T.E."/>
        </authorList>
    </citation>
    <scope>NUCLEOTIDE SEQUENCE [LARGE SCALE GENOMIC DNA]</scope>
    <source>
        <strain evidence="3 4">DSM 6151</strain>
    </source>
</reference>
<evidence type="ECO:0000256" key="1">
    <source>
        <dbReference type="SAM" id="MobiDB-lite"/>
    </source>
</evidence>
<organism evidence="3 4">
    <name type="scientific">Heliobacterium mobile</name>
    <name type="common">Heliobacillus mobilis</name>
    <dbReference type="NCBI Taxonomy" id="28064"/>
    <lineage>
        <taxon>Bacteria</taxon>
        <taxon>Bacillati</taxon>
        <taxon>Bacillota</taxon>
        <taxon>Clostridia</taxon>
        <taxon>Eubacteriales</taxon>
        <taxon>Heliobacteriaceae</taxon>
        <taxon>Heliobacterium</taxon>
    </lineage>
</organism>
<proteinExistence type="predicted"/>
<feature type="compositionally biased region" description="Basic and acidic residues" evidence="1">
    <location>
        <begin position="182"/>
        <end position="191"/>
    </location>
</feature>
<dbReference type="InterPro" id="IPR014245">
    <property type="entry name" value="Spore_III_AF"/>
</dbReference>
<evidence type="ECO:0000313" key="3">
    <source>
        <dbReference type="EMBL" id="MTV49340.1"/>
    </source>
</evidence>
<keyword evidence="2" id="KW-0812">Transmembrane</keyword>